<keyword evidence="1" id="KW-0812">Transmembrane</keyword>
<proteinExistence type="predicted"/>
<feature type="transmembrane region" description="Helical" evidence="1">
    <location>
        <begin position="6"/>
        <end position="25"/>
    </location>
</feature>
<evidence type="ECO:0000256" key="1">
    <source>
        <dbReference type="SAM" id="Phobius"/>
    </source>
</evidence>
<accession>C7NFM2</accession>
<protein>
    <submittedName>
        <fullName evidence="2">Uncharacterized protein</fullName>
    </submittedName>
</protein>
<evidence type="ECO:0000313" key="2">
    <source>
        <dbReference type="EMBL" id="ACV07380.1"/>
    </source>
</evidence>
<dbReference type="Proteomes" id="UP000006666">
    <property type="component" value="Chromosome"/>
</dbReference>
<reference evidence="2 3" key="1">
    <citation type="journal article" date="2009" name="Stand. Genomic Sci.">
        <title>Complete genome sequence of Kytococcus sedentarius type strain (541).</title>
        <authorList>
            <person name="Sims D."/>
            <person name="Brettin T."/>
            <person name="Detter J.C."/>
            <person name="Han C."/>
            <person name="Lapidus A."/>
            <person name="Copeland A."/>
            <person name="Glavina Del Rio T."/>
            <person name="Nolan M."/>
            <person name="Chen F."/>
            <person name="Lucas S."/>
            <person name="Tice H."/>
            <person name="Cheng J.F."/>
            <person name="Bruce D."/>
            <person name="Goodwin L."/>
            <person name="Pitluck S."/>
            <person name="Ovchinnikova G."/>
            <person name="Pati A."/>
            <person name="Ivanova N."/>
            <person name="Mavrommatis K."/>
            <person name="Chen A."/>
            <person name="Palaniappan K."/>
            <person name="D'haeseleer P."/>
            <person name="Chain P."/>
            <person name="Bristow J."/>
            <person name="Eisen J.A."/>
            <person name="Markowitz V."/>
            <person name="Hugenholtz P."/>
            <person name="Schneider S."/>
            <person name="Goker M."/>
            <person name="Pukall R."/>
            <person name="Kyrpides N.C."/>
            <person name="Klenk H.P."/>
        </authorList>
    </citation>
    <scope>NUCLEOTIDE SEQUENCE [LARGE SCALE GENOMIC DNA]</scope>
    <source>
        <strain evidence="3">ATCC 14392 / DSM 20547 / JCM 11482 / CCUG 33030 / NBRC 15357 / NCTC 11040 / CCM 314 / 541</strain>
    </source>
</reference>
<name>C7NFM2_KYTSD</name>
<dbReference type="RefSeq" id="WP_015780309.1">
    <property type="nucleotide sequence ID" value="NC_013169.1"/>
</dbReference>
<sequence length="78" mass="8765">MPTVVKFVVAVAILAVVITLMGVLNPRGQVKAFHRFTFWRKAPEPTRRELMVRALVNAAILAVLVLFIAVMVYDVSLW</sequence>
<gene>
    <name evidence="2" type="ordered locus">Ksed_24130</name>
</gene>
<dbReference type="AlphaFoldDB" id="C7NFM2"/>
<dbReference type="EMBL" id="CP001686">
    <property type="protein sequence ID" value="ACV07380.1"/>
    <property type="molecule type" value="Genomic_DNA"/>
</dbReference>
<organism evidence="2 3">
    <name type="scientific">Kytococcus sedentarius (strain ATCC 14392 / DSM 20547 / JCM 11482 / CCUG 33030 / NBRC 15357 / NCTC 11040 / CCM 314 / 541)</name>
    <name type="common">Micrococcus sedentarius</name>
    <dbReference type="NCBI Taxonomy" id="478801"/>
    <lineage>
        <taxon>Bacteria</taxon>
        <taxon>Bacillati</taxon>
        <taxon>Actinomycetota</taxon>
        <taxon>Actinomycetes</taxon>
        <taxon>Micrococcales</taxon>
        <taxon>Kytococcaceae</taxon>
        <taxon>Kytococcus</taxon>
    </lineage>
</organism>
<keyword evidence="1" id="KW-0472">Membrane</keyword>
<dbReference type="HOGENOM" id="CLU_2617415_0_0_11"/>
<feature type="transmembrane region" description="Helical" evidence="1">
    <location>
        <begin position="50"/>
        <end position="73"/>
    </location>
</feature>
<dbReference type="KEGG" id="kse:Ksed_24130"/>
<keyword evidence="1" id="KW-1133">Transmembrane helix</keyword>
<keyword evidence="3" id="KW-1185">Reference proteome</keyword>
<evidence type="ECO:0000313" key="3">
    <source>
        <dbReference type="Proteomes" id="UP000006666"/>
    </source>
</evidence>